<name>A0A975G5X0_9BACT</name>
<dbReference type="InterPro" id="IPR051532">
    <property type="entry name" value="Ester_Hydrolysis_Enzymes"/>
</dbReference>
<evidence type="ECO:0000256" key="1">
    <source>
        <dbReference type="SAM" id="SignalP"/>
    </source>
</evidence>
<feature type="chain" id="PRO_5036962458" description="SGNH hydrolase-type esterase domain-containing protein" evidence="1">
    <location>
        <begin position="23"/>
        <end position="238"/>
    </location>
</feature>
<dbReference type="PANTHER" id="PTHR30383:SF5">
    <property type="entry name" value="SGNH HYDROLASE-TYPE ESTERASE DOMAIN-CONTAINING PROTEIN"/>
    <property type="match status" value="1"/>
</dbReference>
<dbReference type="Pfam" id="PF13472">
    <property type="entry name" value="Lipase_GDSL_2"/>
    <property type="match status" value="1"/>
</dbReference>
<dbReference type="RefSeq" id="WP_211630006.1">
    <property type="nucleotide sequence ID" value="NZ_CP073100.1"/>
</dbReference>
<protein>
    <recommendedName>
        <fullName evidence="2">SGNH hydrolase-type esterase domain-containing protein</fullName>
    </recommendedName>
</protein>
<proteinExistence type="predicted"/>
<dbReference type="InterPro" id="IPR036514">
    <property type="entry name" value="SGNH_hydro_sf"/>
</dbReference>
<dbReference type="KEGG" id="lamb:KBB96_13690"/>
<feature type="domain" description="SGNH hydrolase-type esterase" evidence="2">
    <location>
        <begin position="80"/>
        <end position="227"/>
    </location>
</feature>
<dbReference type="InterPro" id="IPR013830">
    <property type="entry name" value="SGNH_hydro"/>
</dbReference>
<keyword evidence="4" id="KW-1185">Reference proteome</keyword>
<organism evidence="3 4">
    <name type="scientific">Luteolibacter ambystomatis</name>
    <dbReference type="NCBI Taxonomy" id="2824561"/>
    <lineage>
        <taxon>Bacteria</taxon>
        <taxon>Pseudomonadati</taxon>
        <taxon>Verrucomicrobiota</taxon>
        <taxon>Verrucomicrobiia</taxon>
        <taxon>Verrucomicrobiales</taxon>
        <taxon>Verrucomicrobiaceae</taxon>
        <taxon>Luteolibacter</taxon>
    </lineage>
</organism>
<feature type="signal peptide" evidence="1">
    <location>
        <begin position="1"/>
        <end position="22"/>
    </location>
</feature>
<dbReference type="GO" id="GO:0004622">
    <property type="term" value="F:phosphatidylcholine lysophospholipase activity"/>
    <property type="evidence" value="ECO:0007669"/>
    <property type="project" value="TreeGrafter"/>
</dbReference>
<evidence type="ECO:0000313" key="4">
    <source>
        <dbReference type="Proteomes" id="UP000676169"/>
    </source>
</evidence>
<dbReference type="PANTHER" id="PTHR30383">
    <property type="entry name" value="THIOESTERASE 1/PROTEASE 1/LYSOPHOSPHOLIPASE L1"/>
    <property type="match status" value="1"/>
</dbReference>
<dbReference type="SUPFAM" id="SSF52266">
    <property type="entry name" value="SGNH hydrolase"/>
    <property type="match status" value="1"/>
</dbReference>
<dbReference type="AlphaFoldDB" id="A0A975G5X0"/>
<gene>
    <name evidence="3" type="ORF">KBB96_13690</name>
</gene>
<keyword evidence="1" id="KW-0732">Signal</keyword>
<dbReference type="Gene3D" id="3.40.50.1110">
    <property type="entry name" value="SGNH hydrolase"/>
    <property type="match status" value="1"/>
</dbReference>
<evidence type="ECO:0000259" key="2">
    <source>
        <dbReference type="Pfam" id="PF13472"/>
    </source>
</evidence>
<dbReference type="Proteomes" id="UP000676169">
    <property type="component" value="Chromosome"/>
</dbReference>
<evidence type="ECO:0000313" key="3">
    <source>
        <dbReference type="EMBL" id="QUE49917.1"/>
    </source>
</evidence>
<accession>A0A975G5X0</accession>
<sequence>MSLTLRLSATLAACLCLVPVHAEPAAAPKSAAKAPATPKTHDYAKWEKDVAAFEKKDAEKAPPKNAVLFVGSSTIVKWKSLAADFAGTPLLNRGFGGNEIADSTYYADRIIFPYQPRMIFLRAGTNDIHAGRSPEDVANDFKAFVAKVRTKLPDVPVVFISVNPTPSRWAEKEKGERLNALVSDYAKTAQGVVFADVSKISLDAEGKVRPELFVADQLHFNDEGYKLLAAAVKPYLPK</sequence>
<dbReference type="EMBL" id="CP073100">
    <property type="protein sequence ID" value="QUE49917.1"/>
    <property type="molecule type" value="Genomic_DNA"/>
</dbReference>
<reference evidence="3" key="1">
    <citation type="submission" date="2021-04" db="EMBL/GenBank/DDBJ databases">
        <title>Luteolibacter sp. 32A isolated from the skin of an Anderson's salamander (Ambystoma andersonii).</title>
        <authorList>
            <person name="Spergser J."/>
            <person name="Busse H.-J."/>
        </authorList>
    </citation>
    <scope>NUCLEOTIDE SEQUENCE</scope>
    <source>
        <strain evidence="3">32A</strain>
    </source>
</reference>